<sequence length="438" mass="46732">MTNENPACGRCGSTALHYKAYGMPSPELLEEVERRRDFMLAGCSMMERDWTTECLSCGQRKFLGSSDDAAWTTASRPDMAGLIAAYAAATRQSLGTAQTPAISYLGLWLLLARLAPVATGAHRERLADVLGVSCEDASSLAADLLDAPHRTVAAALGAWSRVPPTATIPVALDELPDQAGLDRWASEHTRGLIERFPLQVNPLTMLVLATALVLQPRWTKKMRTDENGRLVLDGGLQTIVDTNAAGLVAVAKPFSEDAVDVVSVVAAPDLSPIDVWRATDEVVAQLNEGALWHGETPGDELVDGHAWTVRETIEAVDLLDAPGDDCLWRSHLPRWKASVDTALTAAPGVAELVASLGQAVPGLDGPIECVQAATAAYDEHGFEAAAVTAIGMTAGAPHFVERTVRRVDVTFDRPHAVVAVARGGAWEGMPLFHCWVTP</sequence>
<protein>
    <submittedName>
        <fullName evidence="1">Uncharacterized protein</fullName>
    </submittedName>
</protein>
<dbReference type="Gene3D" id="3.30.497.10">
    <property type="entry name" value="Antithrombin, subunit I, domain 2"/>
    <property type="match status" value="1"/>
</dbReference>
<dbReference type="Proteomes" id="UP000467252">
    <property type="component" value="Chromosome"/>
</dbReference>
<name>A0A7I7UFX1_MYCPV</name>
<keyword evidence="2" id="KW-1185">Reference proteome</keyword>
<proteinExistence type="predicted"/>
<evidence type="ECO:0000313" key="2">
    <source>
        <dbReference type="Proteomes" id="UP000467252"/>
    </source>
</evidence>
<evidence type="ECO:0000313" key="1">
    <source>
        <dbReference type="EMBL" id="BBY80155.1"/>
    </source>
</evidence>
<gene>
    <name evidence="1" type="ORF">MPUL_13130</name>
</gene>
<reference evidence="1 2" key="1">
    <citation type="journal article" date="2019" name="Emerg. Microbes Infect.">
        <title>Comprehensive subspecies identification of 175 nontuberculous mycobacteria species based on 7547 genomic profiles.</title>
        <authorList>
            <person name="Matsumoto Y."/>
            <person name="Kinjo T."/>
            <person name="Motooka D."/>
            <person name="Nabeya D."/>
            <person name="Jung N."/>
            <person name="Uechi K."/>
            <person name="Horii T."/>
            <person name="Iida T."/>
            <person name="Fujita J."/>
            <person name="Nakamura S."/>
        </authorList>
    </citation>
    <scope>NUCLEOTIDE SEQUENCE [LARGE SCALE GENOMIC DNA]</scope>
    <source>
        <strain evidence="1 2">JCM 6370</strain>
    </source>
</reference>
<dbReference type="InterPro" id="IPR036186">
    <property type="entry name" value="Serpin_sf"/>
</dbReference>
<dbReference type="EMBL" id="AP022599">
    <property type="protein sequence ID" value="BBY80155.1"/>
    <property type="molecule type" value="Genomic_DNA"/>
</dbReference>
<dbReference type="InterPro" id="IPR042178">
    <property type="entry name" value="Serpin_sf_1"/>
</dbReference>
<organism evidence="1 2">
    <name type="scientific">Mycolicibacterium pulveris</name>
    <name type="common">Mycobacterium pulveris</name>
    <dbReference type="NCBI Taxonomy" id="36813"/>
    <lineage>
        <taxon>Bacteria</taxon>
        <taxon>Bacillati</taxon>
        <taxon>Actinomycetota</taxon>
        <taxon>Actinomycetes</taxon>
        <taxon>Mycobacteriales</taxon>
        <taxon>Mycobacteriaceae</taxon>
        <taxon>Mycolicibacterium</taxon>
    </lineage>
</organism>
<dbReference type="SUPFAM" id="SSF56574">
    <property type="entry name" value="Serpins"/>
    <property type="match status" value="1"/>
</dbReference>
<accession>A0A7I7UFX1</accession>
<dbReference type="AlphaFoldDB" id="A0A7I7UFX1"/>